<keyword evidence="10 11" id="KW-0440">LIM domain</keyword>
<feature type="region of interest" description="Disordered" evidence="13">
    <location>
        <begin position="391"/>
        <end position="411"/>
    </location>
</feature>
<evidence type="ECO:0000259" key="14">
    <source>
        <dbReference type="PROSITE" id="PS50023"/>
    </source>
</evidence>
<feature type="compositionally biased region" description="Basic residues" evidence="13">
    <location>
        <begin position="307"/>
        <end position="318"/>
    </location>
</feature>
<dbReference type="InterPro" id="IPR036034">
    <property type="entry name" value="PDZ_sf"/>
</dbReference>
<dbReference type="InterPro" id="IPR017441">
    <property type="entry name" value="Protein_kinase_ATP_BS"/>
</dbReference>
<keyword evidence="9 12" id="KW-0067">ATP-binding</keyword>
<dbReference type="PROSITE" id="PS50023">
    <property type="entry name" value="LIM_DOMAIN_2"/>
    <property type="match status" value="1"/>
</dbReference>
<dbReference type="InterPro" id="IPR011009">
    <property type="entry name" value="Kinase-like_dom_sf"/>
</dbReference>
<dbReference type="CDD" id="cd09365">
    <property type="entry name" value="LIM2_LIMK"/>
    <property type="match status" value="1"/>
</dbReference>
<dbReference type="PANTHER" id="PTHR46485">
    <property type="entry name" value="LIM DOMAIN KINASE 1"/>
    <property type="match status" value="1"/>
</dbReference>
<evidence type="ECO:0000256" key="4">
    <source>
        <dbReference type="ARBA" id="ARBA00022679"/>
    </source>
</evidence>
<keyword evidence="6 12" id="KW-0547">Nucleotide-binding</keyword>
<dbReference type="InterPro" id="IPR050940">
    <property type="entry name" value="Actin_reg-Ser/Thr_kinase"/>
</dbReference>
<accession>A0AAV4BRF9</accession>
<gene>
    <name evidence="16" type="ORF">PoB_004819500</name>
</gene>
<sequence length="642" mass="70681">MFSPPTVPSGKSFVWSFLVVSSGYNKIVTLTDLTVVDIIMGHEWSTLKHQFSPCSTCGKRLDNWYIQNNGRLYCRRDYWAKFRDACNGCSFLISGPVMVAGEHRYHPECFQCCTCQAFIGDGDPYALVERSFLYCGDCYHKSLNSGTRHGLPQERPRISVTPEISTPSSSPSANTTLASTSRPTVPVASVLVTPEPSDVQTTSSQSSPHTTSVVSTSTAITTVSSSPQSSMPPAVVLETPLRLSPTQLPRRKPHSIQMVSIRPLQTQRITAPSSGAVASPTSPIVRLISNEDSNNNINLPEQQQHTTRQHRRSQHRLHQQQQQQQQEQLQQQMRNAAASGASPANRDSHQFKGQGPSSPQGHENFSIVHEIPQKDQGESLKSAGSRRLELTLRSVSTSSDDGWNIPGRGGREMRNSLVKEGGKTTPCITISQLWPHSELEGLEIGDRILEVNGDTVREKSLDEISNLLTNNVNPVTVMLERDLSPIRLPKEVGEEPVSPNPASPSAGSDTLRGGILREGAEKALHDDSGSKTVLVEDTPVRLRPKNSLRAKGHSPSRRRSKSPSPCPSSRQKSIDLSRSHSFTTHSQQHRVFRATDLLLGEILGQGFFGQAIKAVHRVTGEIMVLKELHNFDEDAQKSFLRE</sequence>
<dbReference type="Pfam" id="PF00412">
    <property type="entry name" value="LIM"/>
    <property type="match status" value="1"/>
</dbReference>
<dbReference type="GO" id="GO:0005737">
    <property type="term" value="C:cytoplasm"/>
    <property type="evidence" value="ECO:0007669"/>
    <property type="project" value="TreeGrafter"/>
</dbReference>
<feature type="compositionally biased region" description="Low complexity" evidence="13">
    <location>
        <begin position="160"/>
        <end position="181"/>
    </location>
</feature>
<dbReference type="GO" id="GO:0005634">
    <property type="term" value="C:nucleus"/>
    <property type="evidence" value="ECO:0007669"/>
    <property type="project" value="TreeGrafter"/>
</dbReference>
<evidence type="ECO:0000256" key="10">
    <source>
        <dbReference type="ARBA" id="ARBA00023038"/>
    </source>
</evidence>
<dbReference type="PROSITE" id="PS00107">
    <property type="entry name" value="PROTEIN_KINASE_ATP"/>
    <property type="match status" value="1"/>
</dbReference>
<feature type="non-terminal residue" evidence="16">
    <location>
        <position position="642"/>
    </location>
</feature>
<evidence type="ECO:0000256" key="3">
    <source>
        <dbReference type="ARBA" id="ARBA00022527"/>
    </source>
</evidence>
<feature type="region of interest" description="Disordered" evidence="13">
    <location>
        <begin position="291"/>
        <end position="364"/>
    </location>
</feature>
<dbReference type="GO" id="GO:0005524">
    <property type="term" value="F:ATP binding"/>
    <property type="evidence" value="ECO:0007669"/>
    <property type="project" value="UniProtKB-UniRule"/>
</dbReference>
<organism evidence="16 17">
    <name type="scientific">Plakobranchus ocellatus</name>
    <dbReference type="NCBI Taxonomy" id="259542"/>
    <lineage>
        <taxon>Eukaryota</taxon>
        <taxon>Metazoa</taxon>
        <taxon>Spiralia</taxon>
        <taxon>Lophotrochozoa</taxon>
        <taxon>Mollusca</taxon>
        <taxon>Gastropoda</taxon>
        <taxon>Heterobranchia</taxon>
        <taxon>Euthyneura</taxon>
        <taxon>Panpulmonata</taxon>
        <taxon>Sacoglossa</taxon>
        <taxon>Placobranchoidea</taxon>
        <taxon>Plakobranchidae</taxon>
        <taxon>Plakobranchus</taxon>
    </lineage>
</organism>
<evidence type="ECO:0000259" key="15">
    <source>
        <dbReference type="PROSITE" id="PS50106"/>
    </source>
</evidence>
<evidence type="ECO:0000313" key="17">
    <source>
        <dbReference type="Proteomes" id="UP000735302"/>
    </source>
</evidence>
<keyword evidence="5 11" id="KW-0479">Metal-binding</keyword>
<keyword evidence="7 16" id="KW-0418">Kinase</keyword>
<proteinExistence type="inferred from homology"/>
<dbReference type="SUPFAM" id="SSF57716">
    <property type="entry name" value="Glucocorticoid receptor-like (DNA-binding domain)"/>
    <property type="match status" value="2"/>
</dbReference>
<feature type="domain" description="LIM zinc-binding" evidence="14">
    <location>
        <begin position="84"/>
        <end position="145"/>
    </location>
</feature>
<dbReference type="InterPro" id="IPR001478">
    <property type="entry name" value="PDZ"/>
</dbReference>
<evidence type="ECO:0000256" key="11">
    <source>
        <dbReference type="PROSITE-ProRule" id="PRU00125"/>
    </source>
</evidence>
<dbReference type="SMART" id="SM00228">
    <property type="entry name" value="PDZ"/>
    <property type="match status" value="1"/>
</dbReference>
<dbReference type="Gene3D" id="2.30.42.10">
    <property type="match status" value="1"/>
</dbReference>
<dbReference type="AlphaFoldDB" id="A0AAV4BRF9"/>
<keyword evidence="17" id="KW-1185">Reference proteome</keyword>
<feature type="binding site" evidence="12">
    <location>
        <position position="626"/>
    </location>
    <ligand>
        <name>ATP</name>
        <dbReference type="ChEBI" id="CHEBI:30616"/>
    </ligand>
</feature>
<name>A0AAV4BRF9_9GAST</name>
<feature type="compositionally biased region" description="Basic and acidic residues" evidence="13">
    <location>
        <begin position="518"/>
        <end position="529"/>
    </location>
</feature>
<evidence type="ECO:0000256" key="6">
    <source>
        <dbReference type="ARBA" id="ARBA00022741"/>
    </source>
</evidence>
<comment type="caution">
    <text evidence="16">The sequence shown here is derived from an EMBL/GenBank/DDBJ whole genome shotgun (WGS) entry which is preliminary data.</text>
</comment>
<reference evidence="16 17" key="1">
    <citation type="journal article" date="2021" name="Elife">
        <title>Chloroplast acquisition without the gene transfer in kleptoplastic sea slugs, Plakobranchus ocellatus.</title>
        <authorList>
            <person name="Maeda T."/>
            <person name="Takahashi S."/>
            <person name="Yoshida T."/>
            <person name="Shimamura S."/>
            <person name="Takaki Y."/>
            <person name="Nagai Y."/>
            <person name="Toyoda A."/>
            <person name="Suzuki Y."/>
            <person name="Arimoto A."/>
            <person name="Ishii H."/>
            <person name="Satoh N."/>
            <person name="Nishiyama T."/>
            <person name="Hasebe M."/>
            <person name="Maruyama T."/>
            <person name="Minagawa J."/>
            <person name="Obokata J."/>
            <person name="Shigenobu S."/>
        </authorList>
    </citation>
    <scope>NUCLEOTIDE SEQUENCE [LARGE SCALE GENOMIC DNA]</scope>
</reference>
<comment type="similarity">
    <text evidence="1">Belongs to the protein kinase superfamily. TKL Ser/Thr protein kinase family.</text>
</comment>
<protein>
    <recommendedName>
        <fullName evidence="2">non-specific serine/threonine protein kinase</fullName>
        <ecNumber evidence="2">2.7.11.1</ecNumber>
    </recommendedName>
</protein>
<feature type="region of interest" description="Disordered" evidence="13">
    <location>
        <begin position="491"/>
        <end position="587"/>
    </location>
</feature>
<dbReference type="GO" id="GO:0030036">
    <property type="term" value="P:actin cytoskeleton organization"/>
    <property type="evidence" value="ECO:0007669"/>
    <property type="project" value="TreeGrafter"/>
</dbReference>
<feature type="compositionally biased region" description="Low complexity" evidence="13">
    <location>
        <begin position="319"/>
        <end position="332"/>
    </location>
</feature>
<dbReference type="GO" id="GO:0004674">
    <property type="term" value="F:protein serine/threonine kinase activity"/>
    <property type="evidence" value="ECO:0007669"/>
    <property type="project" value="UniProtKB-KW"/>
</dbReference>
<dbReference type="PROSITE" id="PS00478">
    <property type="entry name" value="LIM_DOMAIN_1"/>
    <property type="match status" value="1"/>
</dbReference>
<keyword evidence="4" id="KW-0808">Transferase</keyword>
<evidence type="ECO:0000256" key="8">
    <source>
        <dbReference type="ARBA" id="ARBA00022833"/>
    </source>
</evidence>
<evidence type="ECO:0000256" key="5">
    <source>
        <dbReference type="ARBA" id="ARBA00022723"/>
    </source>
</evidence>
<evidence type="ECO:0000256" key="12">
    <source>
        <dbReference type="PROSITE-ProRule" id="PRU10141"/>
    </source>
</evidence>
<dbReference type="PROSITE" id="PS50106">
    <property type="entry name" value="PDZ"/>
    <property type="match status" value="1"/>
</dbReference>
<evidence type="ECO:0000256" key="13">
    <source>
        <dbReference type="SAM" id="MobiDB-lite"/>
    </source>
</evidence>
<dbReference type="SUPFAM" id="SSF56112">
    <property type="entry name" value="Protein kinase-like (PK-like)"/>
    <property type="match status" value="1"/>
</dbReference>
<evidence type="ECO:0000313" key="16">
    <source>
        <dbReference type="EMBL" id="GFO21690.1"/>
    </source>
</evidence>
<evidence type="ECO:0000256" key="9">
    <source>
        <dbReference type="ARBA" id="ARBA00022840"/>
    </source>
</evidence>
<dbReference type="PANTHER" id="PTHR46485:SF4">
    <property type="entry name" value="LIM DOMAIN KINASE 1"/>
    <property type="match status" value="1"/>
</dbReference>
<dbReference type="GO" id="GO:0046872">
    <property type="term" value="F:metal ion binding"/>
    <property type="evidence" value="ECO:0007669"/>
    <property type="project" value="UniProtKB-KW"/>
</dbReference>
<keyword evidence="8 11" id="KW-0862">Zinc</keyword>
<keyword evidence="3" id="KW-0723">Serine/threonine-protein kinase</keyword>
<evidence type="ECO:0000256" key="1">
    <source>
        <dbReference type="ARBA" id="ARBA00005843"/>
    </source>
</evidence>
<feature type="compositionally biased region" description="Low complexity" evidence="13">
    <location>
        <begin position="201"/>
        <end position="226"/>
    </location>
</feature>
<dbReference type="InterPro" id="IPR001781">
    <property type="entry name" value="Znf_LIM"/>
</dbReference>
<feature type="domain" description="PDZ" evidence="15">
    <location>
        <begin position="389"/>
        <end position="483"/>
    </location>
</feature>
<dbReference type="Proteomes" id="UP000735302">
    <property type="component" value="Unassembled WGS sequence"/>
</dbReference>
<feature type="compositionally biased region" description="Polar residues" evidence="13">
    <location>
        <begin position="291"/>
        <end position="300"/>
    </location>
</feature>
<dbReference type="EC" id="2.7.11.1" evidence="2"/>
<dbReference type="Gene3D" id="2.10.110.10">
    <property type="entry name" value="Cysteine Rich Protein"/>
    <property type="match status" value="2"/>
</dbReference>
<evidence type="ECO:0000256" key="7">
    <source>
        <dbReference type="ARBA" id="ARBA00022777"/>
    </source>
</evidence>
<dbReference type="EMBL" id="BLXT01005274">
    <property type="protein sequence ID" value="GFO21690.1"/>
    <property type="molecule type" value="Genomic_DNA"/>
</dbReference>
<evidence type="ECO:0000256" key="2">
    <source>
        <dbReference type="ARBA" id="ARBA00012513"/>
    </source>
</evidence>
<dbReference type="SUPFAM" id="SSF50156">
    <property type="entry name" value="PDZ domain-like"/>
    <property type="match status" value="1"/>
</dbReference>
<dbReference type="Gene3D" id="3.30.200.20">
    <property type="entry name" value="Phosphorylase Kinase, domain 1"/>
    <property type="match status" value="1"/>
</dbReference>
<feature type="compositionally biased region" description="Basic residues" evidence="13">
    <location>
        <begin position="542"/>
        <end position="561"/>
    </location>
</feature>
<feature type="region of interest" description="Disordered" evidence="13">
    <location>
        <begin position="160"/>
        <end position="233"/>
    </location>
</feature>
<dbReference type="SMART" id="SM00132">
    <property type="entry name" value="LIM"/>
    <property type="match status" value="1"/>
</dbReference>